<dbReference type="PANTHER" id="PTHR30246">
    <property type="entry name" value="2-KETO-3-DEOXY-6-PHOSPHOGLUCONATE ALDOLASE"/>
    <property type="match status" value="1"/>
</dbReference>
<dbReference type="STRING" id="83219.PM02_05205"/>
<proteinExistence type="inferred from homology"/>
<dbReference type="NCBIfam" id="NF006600">
    <property type="entry name" value="PRK09140.1"/>
    <property type="match status" value="1"/>
</dbReference>
<evidence type="ECO:0000256" key="2">
    <source>
        <dbReference type="ARBA" id="ARBA00006906"/>
    </source>
</evidence>
<evidence type="ECO:0000256" key="4">
    <source>
        <dbReference type="ARBA" id="ARBA00023239"/>
    </source>
</evidence>
<dbReference type="RefSeq" id="WP_037905936.1">
    <property type="nucleotide sequence ID" value="NZ_JEMU01000003.1"/>
</dbReference>
<dbReference type="Pfam" id="PF01081">
    <property type="entry name" value="Aldolase"/>
    <property type="match status" value="1"/>
</dbReference>
<protein>
    <submittedName>
        <fullName evidence="6">2-dehydro-3-deoxy-6-phosphogalactonate aldolase</fullName>
        <ecNumber evidence="6">4.1.2.21</ecNumber>
    </submittedName>
</protein>
<dbReference type="AlphaFoldDB" id="A0A061STN0"/>
<dbReference type="EMBL" id="JEMU01000003">
    <property type="protein sequence ID" value="KAJ04222.1"/>
    <property type="molecule type" value="Genomic_DNA"/>
</dbReference>
<dbReference type="InterPro" id="IPR013785">
    <property type="entry name" value="Aldolase_TIM"/>
</dbReference>
<keyword evidence="4 6" id="KW-0456">Lyase</keyword>
<dbReference type="PANTHER" id="PTHR30246:SF1">
    <property type="entry name" value="2-DEHYDRO-3-DEOXY-6-PHOSPHOGALACTONATE ALDOLASE-RELATED"/>
    <property type="match status" value="1"/>
</dbReference>
<name>A0A061STN0_9RHOB</name>
<dbReference type="SUPFAM" id="SSF51569">
    <property type="entry name" value="Aldolase"/>
    <property type="match status" value="1"/>
</dbReference>
<evidence type="ECO:0000313" key="6">
    <source>
        <dbReference type="EMBL" id="KAJ04222.1"/>
    </source>
</evidence>
<keyword evidence="7" id="KW-1185">Reference proteome</keyword>
<evidence type="ECO:0000256" key="3">
    <source>
        <dbReference type="ARBA" id="ARBA00011233"/>
    </source>
</evidence>
<dbReference type="Gene3D" id="3.20.20.70">
    <property type="entry name" value="Aldolase class I"/>
    <property type="match status" value="1"/>
</dbReference>
<dbReference type="Proteomes" id="UP000027337">
    <property type="component" value="Unassembled WGS sequence"/>
</dbReference>
<evidence type="ECO:0000256" key="1">
    <source>
        <dbReference type="ARBA" id="ARBA00004761"/>
    </source>
</evidence>
<dbReference type="eggNOG" id="COG0800">
    <property type="taxonomic scope" value="Bacteria"/>
</dbReference>
<organism evidence="6 7">
    <name type="scientific">Sulfitobacter mediterraneus</name>
    <dbReference type="NCBI Taxonomy" id="83219"/>
    <lineage>
        <taxon>Bacteria</taxon>
        <taxon>Pseudomonadati</taxon>
        <taxon>Pseudomonadota</taxon>
        <taxon>Alphaproteobacteria</taxon>
        <taxon>Rhodobacterales</taxon>
        <taxon>Roseobacteraceae</taxon>
        <taxon>Sulfitobacter</taxon>
    </lineage>
</organism>
<reference evidence="6 7" key="1">
    <citation type="journal article" date="2014" name="Genome Announc.">
        <title>Draft Genome Sequences of Two Isolates of the Roseobacter Group, Sulfitobacter sp. Strains 3SOLIMAR09 and 1FIGIMAR09, from Harbors of Mallorca Island (Mediterranean Sea).</title>
        <authorList>
            <person name="Mas-Llado M."/>
            <person name="Pina-Villalonga J.M."/>
            <person name="Brunet-Galmes I."/>
            <person name="Nogales B."/>
            <person name="Bosch R."/>
        </authorList>
    </citation>
    <scope>NUCLEOTIDE SEQUENCE [LARGE SCALE GENOMIC DNA]</scope>
    <source>
        <strain evidence="6 7">1FIGIMAR09</strain>
    </source>
</reference>
<accession>A0A061STN0</accession>
<dbReference type="EC" id="4.1.2.21" evidence="6"/>
<dbReference type="InterPro" id="IPR000887">
    <property type="entry name" value="Aldlse_KDPG_KHG"/>
</dbReference>
<comment type="subunit">
    <text evidence="3">Homotrimer.</text>
</comment>
<evidence type="ECO:0000256" key="5">
    <source>
        <dbReference type="ARBA" id="ARBA00023277"/>
    </source>
</evidence>
<comment type="similarity">
    <text evidence="2">Belongs to the KHG/KDPG aldolase family.</text>
</comment>
<evidence type="ECO:0000313" key="7">
    <source>
        <dbReference type="Proteomes" id="UP000027337"/>
    </source>
</evidence>
<dbReference type="InterPro" id="IPR031338">
    <property type="entry name" value="KDPG/KHG_AS_2"/>
</dbReference>
<sequence>MSRPIIAILRGVTPDEAVPIGGALIDAGIDRIEVPLNSPDPLRSIEALAKAFGDHALIGAGTVLTAKNVADVANCGGKLIVSPDCNSDVITATKAAGMLSFPGVMSPTECFAALRHGADGLKFFPSFLVGTEGLKAISAVLPKGTQTFAVGGVGPNNFAEWRAAGVTGFGIGTGVYTPGLTAAEVGAKAQAITAAFDEAWT</sequence>
<comment type="pathway">
    <text evidence="1">Carbohydrate acid metabolism.</text>
</comment>
<keyword evidence="5" id="KW-0119">Carbohydrate metabolism</keyword>
<dbReference type="CDD" id="cd00452">
    <property type="entry name" value="KDPG_aldolase"/>
    <property type="match status" value="1"/>
</dbReference>
<dbReference type="GO" id="GO:0008674">
    <property type="term" value="F:2-dehydro-3-deoxy-6-phosphogalactonate aldolase activity"/>
    <property type="evidence" value="ECO:0007669"/>
    <property type="project" value="UniProtKB-EC"/>
</dbReference>
<comment type="caution">
    <text evidence="6">The sequence shown here is derived from an EMBL/GenBank/DDBJ whole genome shotgun (WGS) entry which is preliminary data.</text>
</comment>
<gene>
    <name evidence="6" type="ORF">PM02_05205</name>
</gene>
<dbReference type="PROSITE" id="PS00160">
    <property type="entry name" value="ALDOLASE_KDPG_KHG_2"/>
    <property type="match status" value="1"/>
</dbReference>